<dbReference type="Proteomes" id="UP000319257">
    <property type="component" value="Unassembled WGS sequence"/>
</dbReference>
<name>A0A507ANP1_9PEZI</name>
<dbReference type="RefSeq" id="XP_030993243.1">
    <property type="nucleotide sequence ID" value="XM_031142521.1"/>
</dbReference>
<dbReference type="Gene3D" id="3.50.50.60">
    <property type="entry name" value="FAD/NAD(P)-binding domain"/>
    <property type="match status" value="1"/>
</dbReference>
<keyword evidence="2" id="KW-0274">FAD</keyword>
<dbReference type="STRING" id="1093900.A0A507ANP1"/>
<reference evidence="6 7" key="1">
    <citation type="submission" date="2019-06" db="EMBL/GenBank/DDBJ databases">
        <title>Draft genome sequence of the filamentous fungus Phialemoniopsis curvata isolated from diesel fuel.</title>
        <authorList>
            <person name="Varaljay V.A."/>
            <person name="Lyon W.J."/>
            <person name="Crouch A.L."/>
            <person name="Drake C.E."/>
            <person name="Hollomon J.M."/>
            <person name="Nadeau L.J."/>
            <person name="Nunn H.S."/>
            <person name="Stevenson B.S."/>
            <person name="Bojanowski C.L."/>
            <person name="Crookes-Goodson W.J."/>
        </authorList>
    </citation>
    <scope>NUCLEOTIDE SEQUENCE [LARGE SCALE GENOMIC DNA]</scope>
    <source>
        <strain evidence="6 7">D216</strain>
    </source>
</reference>
<dbReference type="PANTHER" id="PTHR33112">
    <property type="entry name" value="DOMAIN PROTEIN, PUTATIVE-RELATED"/>
    <property type="match status" value="1"/>
</dbReference>
<dbReference type="PRINTS" id="PR00420">
    <property type="entry name" value="RNGMNOXGNASE"/>
</dbReference>
<dbReference type="GeneID" id="41975190"/>
<gene>
    <name evidence="6" type="ORF">E0L32_007743</name>
</gene>
<keyword evidence="7" id="KW-1185">Reference proteome</keyword>
<evidence type="ECO:0000256" key="3">
    <source>
        <dbReference type="ARBA" id="ARBA00023002"/>
    </source>
</evidence>
<dbReference type="InterPro" id="IPR010730">
    <property type="entry name" value="HET"/>
</dbReference>
<dbReference type="Pfam" id="PF06985">
    <property type="entry name" value="HET"/>
    <property type="match status" value="1"/>
</dbReference>
<feature type="domain" description="Heterokaryon incompatibility" evidence="5">
    <location>
        <begin position="196"/>
        <end position="339"/>
    </location>
</feature>
<keyword evidence="3" id="KW-0560">Oxidoreductase</keyword>
<evidence type="ECO:0000313" key="6">
    <source>
        <dbReference type="EMBL" id="TPX11532.1"/>
    </source>
</evidence>
<evidence type="ECO:0000259" key="4">
    <source>
        <dbReference type="Pfam" id="PF01494"/>
    </source>
</evidence>
<dbReference type="GO" id="GO:0016491">
    <property type="term" value="F:oxidoreductase activity"/>
    <property type="evidence" value="ECO:0007669"/>
    <property type="project" value="UniProtKB-KW"/>
</dbReference>
<dbReference type="Pfam" id="PF01494">
    <property type="entry name" value="FAD_binding_3"/>
    <property type="match status" value="1"/>
</dbReference>
<dbReference type="GO" id="GO:0071949">
    <property type="term" value="F:FAD binding"/>
    <property type="evidence" value="ECO:0007669"/>
    <property type="project" value="InterPro"/>
</dbReference>
<proteinExistence type="predicted"/>
<accession>A0A507ANP1</accession>
<evidence type="ECO:0000256" key="2">
    <source>
        <dbReference type="ARBA" id="ARBA00022827"/>
    </source>
</evidence>
<evidence type="ECO:0000256" key="1">
    <source>
        <dbReference type="ARBA" id="ARBA00022630"/>
    </source>
</evidence>
<sequence length="1127" mass="127100">MPRCEFCRAFFLTQEQVQVEFQPNLAVLKQNAEHGCDFCLLCWTGFQRTWSASTIDSILNGMAPEHVQNFDPTLWLDLTFQGAWPVNFQPEIRVSCGFEAGRLSSIGLETIDLDIFAKEGTPTRSLVPGRMFTVDHEPNGYLPWIKRFLHGCMSSHPDCTVEGRVDMPIRLIDVGNPQNGTCPRLVITTSDMQEKYLALSYCWGPATDTFTLNSQTFQGMISGIDESRLVAAHRDTLHLARLLDIQYVWIDALCIIQGDSKDWEHESKRMGSVYGNAALTIVAGRSADARDSFLANNYKRAVPACELPLHEAHLGSVSVDLRRSRDFGASETRGWCLQEKYLSRRLVIFGKEQIYLSCYQRHYAEGGYDWFDPGRDALHDPASLHTSFQTVLRAATGDLESRRAVLFRHWDAILGDFSRRQLSNPHDIFAGIASMAATFSQAVDSRYLAGVWECDLVRSLLWMPGYLWVGRRFPPLTRPQPTRFAPSPVVRAPTWSWAAVQGAVYNTPRDSFQNQIARAKKTSKQPIKVRPRLQDLDRWSADTSCGVSTLHMPNCELQLLGRVVQGIVLPDSPTLEFVKALRKRRQIHPVMSRHVRLMITKGSDRKAVESDPTLVAALGAFDIPEESTEEVLCLQLATEALGLMLRRGGDGKFQRLGLFQLYKSDWFDDVDETDISLVTAVQEGKEANPCHPWARNPPRRCTEYLTSCPPSAAKQVIVVGAGPSGLLLALLLSKHGIPVHLLEASDRLDDQPRAAHYGPPAMPDLYRAGILEEVRRRGMTLSTMCWRSPTDHSRIAGFNAGVLRDIDGQDLRTTCLVLQDLDQLMLDEFLTKYGGEVSWRHKVLDVGQDGGKAWCEVETPEGKKRVEADYVVGCDGANSQVRKSLFGDDYPGWTWDHQIVATNFLCSRQTYYPFAEKFGWEDANFIIHPENFYMAARITKDGLYRITYGETPGLTKEQLRERLPGKFREILPGHPEPGDYKVVNFAPYKMHQRCASKFRVGRVMLCADAAHLCNPWGGMGITGGFVDVGGLYDCLAGIYDGRADESILDLYSEKRIDKYKTVIDPVSTENFRRVHDSDPATRLGRDEWLQMCKRAETDEDFEREMLLGAMAVRYDFTQHYKDAGDKK</sequence>
<evidence type="ECO:0000259" key="5">
    <source>
        <dbReference type="Pfam" id="PF06985"/>
    </source>
</evidence>
<dbReference type="InterPro" id="IPR002938">
    <property type="entry name" value="FAD-bd"/>
</dbReference>
<protein>
    <submittedName>
        <fullName evidence="6">Uncharacterized protein</fullName>
    </submittedName>
</protein>
<comment type="caution">
    <text evidence="6">The sequence shown here is derived from an EMBL/GenBank/DDBJ whole genome shotgun (WGS) entry which is preliminary data.</text>
</comment>
<dbReference type="PANTHER" id="PTHR33112:SF10">
    <property type="entry name" value="TOL"/>
    <property type="match status" value="1"/>
</dbReference>
<dbReference type="InterPro" id="IPR036188">
    <property type="entry name" value="FAD/NAD-bd_sf"/>
</dbReference>
<keyword evidence="1" id="KW-0285">Flavoprotein</keyword>
<evidence type="ECO:0000313" key="7">
    <source>
        <dbReference type="Proteomes" id="UP000319257"/>
    </source>
</evidence>
<organism evidence="6 7">
    <name type="scientific">Thyridium curvatum</name>
    <dbReference type="NCBI Taxonomy" id="1093900"/>
    <lineage>
        <taxon>Eukaryota</taxon>
        <taxon>Fungi</taxon>
        <taxon>Dikarya</taxon>
        <taxon>Ascomycota</taxon>
        <taxon>Pezizomycotina</taxon>
        <taxon>Sordariomycetes</taxon>
        <taxon>Sordariomycetidae</taxon>
        <taxon>Thyridiales</taxon>
        <taxon>Thyridiaceae</taxon>
        <taxon>Thyridium</taxon>
    </lineage>
</organism>
<feature type="domain" description="FAD-binding" evidence="4">
    <location>
        <begin position="715"/>
        <end position="1063"/>
    </location>
</feature>
<dbReference type="OrthoDB" id="47007at2759"/>
<dbReference type="SUPFAM" id="SSF51905">
    <property type="entry name" value="FAD/NAD(P)-binding domain"/>
    <property type="match status" value="1"/>
</dbReference>
<dbReference type="Gene3D" id="3.30.70.2450">
    <property type="match status" value="1"/>
</dbReference>
<dbReference type="EMBL" id="SKBQ01000048">
    <property type="protein sequence ID" value="TPX11532.1"/>
    <property type="molecule type" value="Genomic_DNA"/>
</dbReference>
<dbReference type="InParanoid" id="A0A507ANP1"/>
<dbReference type="AlphaFoldDB" id="A0A507ANP1"/>